<dbReference type="Gene3D" id="3.20.20.80">
    <property type="entry name" value="Glycosidases"/>
    <property type="match status" value="1"/>
</dbReference>
<evidence type="ECO:0008006" key="4">
    <source>
        <dbReference type="Google" id="ProtNLM"/>
    </source>
</evidence>
<evidence type="ECO:0000313" key="2">
    <source>
        <dbReference type="EMBL" id="ARE82149.1"/>
    </source>
</evidence>
<feature type="compositionally biased region" description="Low complexity" evidence="1">
    <location>
        <begin position="539"/>
        <end position="548"/>
    </location>
</feature>
<dbReference type="EMBL" id="CP020474">
    <property type="protein sequence ID" value="ARE82149.1"/>
    <property type="molecule type" value="Genomic_DNA"/>
</dbReference>
<evidence type="ECO:0000313" key="3">
    <source>
        <dbReference type="Proteomes" id="UP000192273"/>
    </source>
</evidence>
<reference evidence="2 3" key="1">
    <citation type="submission" date="2017-03" db="EMBL/GenBank/DDBJ databases">
        <title>Genome Sequence of Roseovarius mucosus strain SMR3 Isolated from a culture of the Diatom Skeletonema marinoi.</title>
        <authorList>
            <person name="Topel M."/>
            <person name="Pinder M."/>
            <person name="Johansson O.N."/>
            <person name="Kourtchenko O."/>
            <person name="Godhe A."/>
            <person name="Clarke A.K."/>
        </authorList>
    </citation>
    <scope>NUCLEOTIDE SEQUENCE [LARGE SCALE GENOMIC DNA]</scope>
    <source>
        <strain evidence="2 3">SMR3</strain>
    </source>
</reference>
<accession>A0A1V0RK39</accession>
<dbReference type="RefSeq" id="WP_198385573.1">
    <property type="nucleotide sequence ID" value="NZ_CP020474.1"/>
</dbReference>
<sequence>MPFTISAGYLSDTTFTQAHFGGNALALRDRVGDEGTYDDVARTLGVEHIRYPGGSLTEYYFDIRNPDNDIVVNSETGEATSFLPISDALGFAEEEGIAVTIVLPTRHFLSTEVDAEGNRLPDIDEPALRSFLQDVFDGRYGAADIQAIEIGNEYWGSGGMNTFEYGRLASEMAVIVKDEIRSHPDAEHLSETDILVQMGTNYGRFALSNLFSGTGEDQLAELNETYDLNLSENEYIYSSGDVAWAKVANAIILNEFDTVAEQSAIDGVVAHIYSKGADTPNSRYFELSQIADTWLKEMPGLDIYATEWNLKRSVSEDPQEEFGLKQAHEMLNVLEAFSWGGVDAAHVWPLQMNSRTGLADGEGDADIRVPGEMFRLLNETLPGTRPLGLAGSEGRETELSGETADVHAFYAPDRLVTFLASTSDQPSEEVVDFMSILRDLGDVTITRLGVAEGENPSESTAEPVVTNENPQDLIEDGILIADLAPYEILMIEMLNPVFTAELARMVADTPEETDEIDVEESDNQVVDNVLNFADFFQSGSSGSGSSESLIPTTPPAEEQEDAPDSAAAAGDADDSGGGGGDFGFGALALAFLPILLLAA</sequence>
<name>A0A1V0RK39_9RHOB</name>
<feature type="region of interest" description="Disordered" evidence="1">
    <location>
        <begin position="539"/>
        <end position="574"/>
    </location>
</feature>
<protein>
    <recommendedName>
        <fullName evidence="4">Type I secretion protein</fullName>
    </recommendedName>
</protein>
<dbReference type="Proteomes" id="UP000192273">
    <property type="component" value="Chromosome"/>
</dbReference>
<dbReference type="InterPro" id="IPR017853">
    <property type="entry name" value="GH"/>
</dbReference>
<proteinExistence type="predicted"/>
<evidence type="ECO:0000256" key="1">
    <source>
        <dbReference type="SAM" id="MobiDB-lite"/>
    </source>
</evidence>
<organism evidence="2 3">
    <name type="scientific">Roseovarius mucosus</name>
    <dbReference type="NCBI Taxonomy" id="215743"/>
    <lineage>
        <taxon>Bacteria</taxon>
        <taxon>Pseudomonadati</taxon>
        <taxon>Pseudomonadota</taxon>
        <taxon>Alphaproteobacteria</taxon>
        <taxon>Rhodobacterales</taxon>
        <taxon>Roseobacteraceae</taxon>
        <taxon>Roseovarius</taxon>
    </lineage>
</organism>
<gene>
    <name evidence="2" type="ORF">ROSMUCSMR3_00646</name>
</gene>
<keyword evidence="3" id="KW-1185">Reference proteome</keyword>
<dbReference type="AlphaFoldDB" id="A0A1V0RK39"/>
<dbReference type="KEGG" id="rmm:ROSMUCSMR3_00646"/>
<dbReference type="SUPFAM" id="SSF51445">
    <property type="entry name" value="(Trans)glycosidases"/>
    <property type="match status" value="1"/>
</dbReference>